<feature type="compositionally biased region" description="Polar residues" evidence="1">
    <location>
        <begin position="510"/>
        <end position="525"/>
    </location>
</feature>
<organism evidence="4 5">
    <name type="scientific">Paenibacillus melissococcoides</name>
    <dbReference type="NCBI Taxonomy" id="2912268"/>
    <lineage>
        <taxon>Bacteria</taxon>
        <taxon>Bacillati</taxon>
        <taxon>Bacillota</taxon>
        <taxon>Bacilli</taxon>
        <taxon>Bacillales</taxon>
        <taxon>Paenibacillaceae</taxon>
        <taxon>Paenibacillus</taxon>
    </lineage>
</organism>
<keyword evidence="2" id="KW-1133">Transmembrane helix</keyword>
<feature type="compositionally biased region" description="Low complexity" evidence="1">
    <location>
        <begin position="717"/>
        <end position="730"/>
    </location>
</feature>
<evidence type="ECO:0000313" key="4">
    <source>
        <dbReference type="EMBL" id="CAH8248470.1"/>
    </source>
</evidence>
<dbReference type="RefSeq" id="WP_261945469.1">
    <property type="nucleotide sequence ID" value="NZ_CALYLO010000010.1"/>
</dbReference>
<feature type="compositionally biased region" description="Basic and acidic residues" evidence="1">
    <location>
        <begin position="668"/>
        <end position="680"/>
    </location>
</feature>
<feature type="transmembrane region" description="Helical" evidence="2">
    <location>
        <begin position="362"/>
        <end position="383"/>
    </location>
</feature>
<feature type="compositionally biased region" description="Polar residues" evidence="1">
    <location>
        <begin position="822"/>
        <end position="833"/>
    </location>
</feature>
<evidence type="ECO:0000256" key="2">
    <source>
        <dbReference type="SAM" id="Phobius"/>
    </source>
</evidence>
<feature type="compositionally biased region" description="Basic and acidic residues" evidence="1">
    <location>
        <begin position="775"/>
        <end position="785"/>
    </location>
</feature>
<keyword evidence="2" id="KW-0472">Membrane</keyword>
<protein>
    <recommendedName>
        <fullName evidence="6">YtxH domain-containing protein</fullName>
    </recommendedName>
</protein>
<evidence type="ECO:0000313" key="5">
    <source>
        <dbReference type="Proteomes" id="UP001154322"/>
    </source>
</evidence>
<evidence type="ECO:0008006" key="6">
    <source>
        <dbReference type="Google" id="ProtNLM"/>
    </source>
</evidence>
<feature type="region of interest" description="Disordered" evidence="1">
    <location>
        <begin position="435"/>
        <end position="900"/>
    </location>
</feature>
<evidence type="ECO:0000256" key="3">
    <source>
        <dbReference type="SAM" id="SignalP"/>
    </source>
</evidence>
<feature type="compositionally biased region" description="Basic and acidic residues" evidence="1">
    <location>
        <begin position="564"/>
        <end position="580"/>
    </location>
</feature>
<dbReference type="Proteomes" id="UP001154322">
    <property type="component" value="Unassembled WGS sequence"/>
</dbReference>
<feature type="transmembrane region" description="Helical" evidence="2">
    <location>
        <begin position="68"/>
        <end position="90"/>
    </location>
</feature>
<keyword evidence="2" id="KW-0812">Transmembrane</keyword>
<dbReference type="SUPFAM" id="SSF103473">
    <property type="entry name" value="MFS general substrate transporter"/>
    <property type="match status" value="1"/>
</dbReference>
<reference evidence="4" key="1">
    <citation type="submission" date="2022-06" db="EMBL/GenBank/DDBJ databases">
        <authorList>
            <person name="Dietemann V."/>
            <person name="Ory F."/>
            <person name="Dainat B."/>
            <person name="Oberhansli S."/>
        </authorList>
    </citation>
    <scope>NUCLEOTIDE SEQUENCE</scope>
    <source>
        <strain evidence="4">Ena-SAMPLE-TAB-26-04-2022-14:26:32:270-5432</strain>
    </source>
</reference>
<sequence>MKKFSIGWVSVLLLLIIAGFLVAPTVSAAPSAPTESGGIFPPIKDFDSPPLSHYGWNADGFTGNINPIYNIANFLFFTIVMIIRTGLMILDWGRNPTFLYPLIENLSDVVNYGIVVFLKAYWPIISIIILLLLVKDYIKGNFAKTGKRFISFLIVFVTIYIFTGMGNGVIIKTVEAINALDDYTMQTFNKITNKANGQDDAADQKQVSIYTLAWNMLVQDPFARGQIANAKLTLTAADADAINAKIEGTGASAGQKWIDLILKHDKDSKERDKIMGVFEDNHEDEFEAAYSSMGRLEIVLFILFPGLLSFIFFIFFGLILLALFFYFLGILVGSIVVLPLSIIPREFPSTLMTWGKMLATALISKLAVGMYLALTLVIVNAIVSADALEQMIGNYGQMFLVAIVFLLSIVLFYFFLKRFTHPMLAPLNKGVRYVDSARRRRRKRRDRNDDEGYDEDDEGDEDDEKQQRRGSKRKGGRNTDRTKGRGSKTSDRSSSDRVNGDTSSEKANESSKQGESTESGSQPTSSKEKAKKSDRVKSVDKDHKEVENSKHSDRVRNNDAPNESEPKLKSQEDASKENGSEPKVNTEQLERDKVNPTKNQAAADKKGENTRRTKDTTVPDKVDKVTPPSKREGLGSDRLKQKPAESAAQGKREAAATSEQVTPAVRTAGEKNADRVKETPKVTNSGDGNTIKHPSPSNTSKEQDTGKASQSVNGKVPSASETASSESPARTSKEPEQPRKVDRVKEGSTAVRQSVVTTKPEVRTVQPPNPVPVDTKNRKVDRVKEGNTSAHHSTKPEVRTVQPPNPVPAAASKQAKPERTVVTEQPEQVSVTNRNKEDFAKTSSPRQEQKKVRGNDKRNEGEATPKAFRNDRVKGNSRGTEKSTKTGTQDASLVFRRKNH</sequence>
<dbReference type="EMBL" id="CALYLO010000010">
    <property type="protein sequence ID" value="CAH8248470.1"/>
    <property type="molecule type" value="Genomic_DNA"/>
</dbReference>
<gene>
    <name evidence="4" type="ORF">WJ0W_007138</name>
</gene>
<proteinExistence type="predicted"/>
<comment type="caution">
    <text evidence="4">The sequence shown here is derived from an EMBL/GenBank/DDBJ whole genome shotgun (WGS) entry which is preliminary data.</text>
</comment>
<feature type="compositionally biased region" description="Basic and acidic residues" evidence="1">
    <location>
        <begin position="847"/>
        <end position="884"/>
    </location>
</feature>
<feature type="transmembrane region" description="Helical" evidence="2">
    <location>
        <begin position="324"/>
        <end position="342"/>
    </location>
</feature>
<feature type="compositionally biased region" description="Basic and acidic residues" evidence="1">
    <location>
        <begin position="603"/>
        <end position="643"/>
    </location>
</feature>
<feature type="compositionally biased region" description="Polar residues" evidence="1">
    <location>
        <begin position="695"/>
        <end position="713"/>
    </location>
</feature>
<feature type="signal peptide" evidence="3">
    <location>
        <begin position="1"/>
        <end position="28"/>
    </location>
</feature>
<evidence type="ECO:0000256" key="1">
    <source>
        <dbReference type="SAM" id="MobiDB-lite"/>
    </source>
</evidence>
<feature type="transmembrane region" description="Helical" evidence="2">
    <location>
        <begin position="395"/>
        <end position="416"/>
    </location>
</feature>
<feature type="transmembrane region" description="Helical" evidence="2">
    <location>
        <begin position="298"/>
        <end position="318"/>
    </location>
</feature>
<name>A0ABM9G923_9BACL</name>
<feature type="compositionally biased region" description="Basic and acidic residues" evidence="1">
    <location>
        <begin position="526"/>
        <end position="557"/>
    </location>
</feature>
<feature type="compositionally biased region" description="Basic and acidic residues" evidence="1">
    <location>
        <begin position="731"/>
        <end position="746"/>
    </location>
</feature>
<feature type="chain" id="PRO_5047237648" description="YtxH domain-containing protein" evidence="3">
    <location>
        <begin position="29"/>
        <end position="900"/>
    </location>
</feature>
<dbReference type="InterPro" id="IPR036259">
    <property type="entry name" value="MFS_trans_sf"/>
</dbReference>
<feature type="compositionally biased region" description="Basic and acidic residues" evidence="1">
    <location>
        <begin position="477"/>
        <end position="509"/>
    </location>
</feature>
<accession>A0ABM9G923</accession>
<feature type="transmembrane region" description="Helical" evidence="2">
    <location>
        <begin position="149"/>
        <end position="170"/>
    </location>
</feature>
<keyword evidence="3" id="KW-0732">Signal</keyword>
<feature type="compositionally biased region" description="Acidic residues" evidence="1">
    <location>
        <begin position="449"/>
        <end position="464"/>
    </location>
</feature>
<feature type="transmembrane region" description="Helical" evidence="2">
    <location>
        <begin position="110"/>
        <end position="134"/>
    </location>
</feature>
<keyword evidence="5" id="KW-1185">Reference proteome</keyword>